<proteinExistence type="predicted"/>
<reference evidence="1" key="1">
    <citation type="submission" date="2014-07" db="EMBL/GenBank/DDBJ databases">
        <authorList>
            <person name="Urmite Genomes Urmite Genomes"/>
        </authorList>
    </citation>
    <scope>NUCLEOTIDE SEQUENCE</scope>
    <source>
        <strain evidence="1">13S34_air</strain>
    </source>
</reference>
<accession>A0A078MA81</accession>
<evidence type="ECO:0000313" key="1">
    <source>
        <dbReference type="EMBL" id="CEA02327.1"/>
    </source>
</evidence>
<name>A0A078MA81_9BACL</name>
<organism evidence="1">
    <name type="scientific">Metalysinibacillus saudimassiliensis</name>
    <dbReference type="NCBI Taxonomy" id="1461583"/>
    <lineage>
        <taxon>Bacteria</taxon>
        <taxon>Bacillati</taxon>
        <taxon>Bacillota</taxon>
        <taxon>Bacilli</taxon>
        <taxon>Bacillales</taxon>
        <taxon>Caryophanaceae</taxon>
        <taxon>Metalysinibacillus</taxon>
    </lineage>
</organism>
<dbReference type="EMBL" id="LN483074">
    <property type="protein sequence ID" value="CEA02327.1"/>
    <property type="molecule type" value="Genomic_DNA"/>
</dbReference>
<sequence length="62" mass="7159">MTDYAQQLEQLAKGEMVSLTITKEDFLAFREVLIKHPQFKHFRGEALQGATIVYTFLQEARA</sequence>
<gene>
    <name evidence="1" type="ORF">BN1050_01216</name>
</gene>
<protein>
    <submittedName>
        <fullName evidence="1">Uncharacterized protein</fullName>
    </submittedName>
</protein>
<dbReference type="AlphaFoldDB" id="A0A078MA81"/>
<dbReference type="PATRIC" id="fig|1461583.4.peg.1173"/>
<dbReference type="HOGENOM" id="CLU_185803_0_0_9"/>